<protein>
    <submittedName>
        <fullName evidence="2">Uncharacterized LOC108233803</fullName>
    </submittedName>
</protein>
<name>A0A3Q3AD75_KRYMA</name>
<feature type="region of interest" description="Disordered" evidence="1">
    <location>
        <begin position="859"/>
        <end position="906"/>
    </location>
</feature>
<sequence length="1154" mass="125350">MGRRAADPMTPVPVLGVPALVGVRSWKTIEGEKGGRALLQTWGLCSVGVQTSPGIRRPPAQQPDTLSNNVIQTSNSCITKETEDTLQLTKNNNEKRAILGQKTGETKIRKEVTFKAPRGDASKDDETYCYARRINTDPFIAGTLTSSRTKLKLATRYMNGSVVDSEAIGGISVVNDEAEPVKGAASHGRDHHNADQLAKMIPLTASHSLAMPREICNSCGGKRSETCKATILGENSLTPGACITEKTLKPALTSLFTTTHFQVPYIHTKLQQNQQISQSNSDKMITVNPKVLYLNEELRYRKTPHPACPVHSRGNLANPHVPSDGTSDQPATILHAKSSTVTKATIEHLAKPLQDNKIPLLASFTLTPQATTATKPNNPHPHTYPKLLKTTHLKLAHNNVPQNICVSMHATTENARSPPPSYMYTIAMKSRQTFCANTYKTHTTFNTKMMPSDSDYNAKQETLRSIHKTQIRNVTNTTNITQVAPKCLTLSLSTNALKSNHPACLTSPQPNLSELQEKKPPSSTVSPAAGKMAFIDQEVSSVQLPTLTNPPNTTASHSLLSTSVTQSTLNHKANSDQITQTSTKLPSVAAQICSAPTNCSIPKPTLQIFASSLHKTSNASQIPDFKSILPATYTSRTTCSGAPGKNIACGSIKFHLKKNPGSLLSPVTKRQNNVCGSSMSSLQLTDTTKVLNYNEAPDTSKAHHTEVTDSRHQGSNERSVWDVISNQESNSRTTLLTPSKPQNVSGNHNKGRDTKSTINPNVCSDKNKFKHDLINKLIINESKDHENSNCSQVTNTLNYISLIKSRESSLQACLNPEQQSLAYYQGCTETSCVGPCATSPPVKTDTDSNAHQFPLGATANHANGKLKSNADRQTDPSVSQPSVTTQTNCEPTVSHGNTQVRRNTSSPACQNSNFLITLQKQAHRTLEHSVTVPASISGEGELCADAGPECESILLSSTMPLASRVHIQPSEVEANSRAYSKFCPGVPQSSTDDTSLAHSHPADAALLLPPSPQCCKSAALEQRLKAVEANLAANKDRITTLLNIIHDLETISTPSSHRRCCKTGLDLKNCSTCQKTACIVYSVEYDFRRQERNFLEVLNQSGGGSKAFPAHLTQPLNISLLRNVIIKNLTKTKLKSKKLCKTLLKWLPRKIQQL</sequence>
<organism evidence="2 3">
    <name type="scientific">Kryptolebias marmoratus</name>
    <name type="common">Mangrove killifish</name>
    <name type="synonym">Rivulus marmoratus</name>
    <dbReference type="NCBI Taxonomy" id="37003"/>
    <lineage>
        <taxon>Eukaryota</taxon>
        <taxon>Metazoa</taxon>
        <taxon>Chordata</taxon>
        <taxon>Craniata</taxon>
        <taxon>Vertebrata</taxon>
        <taxon>Euteleostomi</taxon>
        <taxon>Actinopterygii</taxon>
        <taxon>Neopterygii</taxon>
        <taxon>Teleostei</taxon>
        <taxon>Neoteleostei</taxon>
        <taxon>Acanthomorphata</taxon>
        <taxon>Ovalentaria</taxon>
        <taxon>Atherinomorphae</taxon>
        <taxon>Cyprinodontiformes</taxon>
        <taxon>Rivulidae</taxon>
        <taxon>Kryptolebias</taxon>
    </lineage>
</organism>
<evidence type="ECO:0000313" key="3">
    <source>
        <dbReference type="Proteomes" id="UP000264800"/>
    </source>
</evidence>
<dbReference type="KEGG" id="kmr:108233803"/>
<dbReference type="PANTHER" id="PTHR28682:SF2">
    <property type="entry name" value="PROTEIN INSYN2B"/>
    <property type="match status" value="1"/>
</dbReference>
<feature type="region of interest" description="Disordered" evidence="1">
    <location>
        <begin position="505"/>
        <end position="527"/>
    </location>
</feature>
<feature type="compositionally biased region" description="Polar residues" evidence="1">
    <location>
        <begin position="724"/>
        <end position="748"/>
    </location>
</feature>
<feature type="region of interest" description="Disordered" evidence="1">
    <location>
        <begin position="698"/>
        <end position="762"/>
    </location>
</feature>
<dbReference type="STRING" id="37003.ENSKMAP00000014191"/>
<dbReference type="OMA" id="CAETEHE"/>
<feature type="region of interest" description="Disordered" evidence="1">
    <location>
        <begin position="306"/>
        <end position="329"/>
    </location>
</feature>
<dbReference type="GeneID" id="108233803"/>
<evidence type="ECO:0000313" key="2">
    <source>
        <dbReference type="Ensembl" id="ENSKMAP00000014191.1"/>
    </source>
</evidence>
<evidence type="ECO:0000256" key="1">
    <source>
        <dbReference type="SAM" id="MobiDB-lite"/>
    </source>
</evidence>
<dbReference type="RefSeq" id="XP_017267983.1">
    <property type="nucleotide sequence ID" value="XM_017412494.3"/>
</dbReference>
<keyword evidence="3" id="KW-1185">Reference proteome</keyword>
<feature type="compositionally biased region" description="Polar residues" evidence="1">
    <location>
        <begin position="875"/>
        <end position="906"/>
    </location>
</feature>
<proteinExistence type="predicted"/>
<reference evidence="2" key="1">
    <citation type="submission" date="2025-08" db="UniProtKB">
        <authorList>
            <consortium name="Ensembl"/>
        </authorList>
    </citation>
    <scope>IDENTIFICATION</scope>
</reference>
<dbReference type="OrthoDB" id="8924994at2759"/>
<dbReference type="Pfam" id="PF15265">
    <property type="entry name" value="FAM196"/>
    <property type="match status" value="1"/>
</dbReference>
<dbReference type="PANTHER" id="PTHR28682">
    <property type="entry name" value="INHIBITORY SYNAPTIC FACTOR 2A-RELATED"/>
    <property type="match status" value="1"/>
</dbReference>
<accession>A0A3Q3AD75</accession>
<dbReference type="Proteomes" id="UP000264800">
    <property type="component" value="Unplaced"/>
</dbReference>
<dbReference type="GeneTree" id="ENSGT00390000017848"/>
<dbReference type="Ensembl" id="ENSKMAT00000014402.1">
    <property type="protein sequence ID" value="ENSKMAP00000014191.1"/>
    <property type="gene ID" value="ENSKMAG00000010648.1"/>
</dbReference>
<dbReference type="AlphaFoldDB" id="A0A3Q3AD75"/>
<reference evidence="2" key="2">
    <citation type="submission" date="2025-09" db="UniProtKB">
        <authorList>
            <consortium name="Ensembl"/>
        </authorList>
    </citation>
    <scope>IDENTIFICATION</scope>
</reference>
<feature type="compositionally biased region" description="Basic and acidic residues" evidence="1">
    <location>
        <begin position="698"/>
        <end position="715"/>
    </location>
</feature>
<dbReference type="InterPro" id="IPR029337">
    <property type="entry name" value="INSYN2"/>
</dbReference>